<dbReference type="Gene3D" id="1.10.418.20">
    <property type="match status" value="1"/>
</dbReference>
<keyword evidence="9" id="KW-1185">Reference proteome</keyword>
<evidence type="ECO:0000256" key="4">
    <source>
        <dbReference type="ARBA" id="ARBA00022786"/>
    </source>
</evidence>
<comment type="similarity">
    <text evidence="1">Belongs to the peptidase C48 family.</text>
</comment>
<dbReference type="InterPro" id="IPR051947">
    <property type="entry name" value="Sentrin-specific_protease"/>
</dbReference>
<name>A0ABR1JV80_9AGAR</name>
<keyword evidence="5" id="KW-0378">Hydrolase</keyword>
<feature type="region of interest" description="Disordered" evidence="6">
    <location>
        <begin position="63"/>
        <end position="89"/>
    </location>
</feature>
<evidence type="ECO:0000256" key="1">
    <source>
        <dbReference type="ARBA" id="ARBA00005234"/>
    </source>
</evidence>
<protein>
    <recommendedName>
        <fullName evidence="7">Ubiquitin-like protease family profile domain-containing protein</fullName>
    </recommendedName>
</protein>
<reference evidence="8 9" key="1">
    <citation type="submission" date="2024-01" db="EMBL/GenBank/DDBJ databases">
        <title>A draft genome for the cacao thread blight pathogen Marasmiellus scandens.</title>
        <authorList>
            <person name="Baruah I.K."/>
            <person name="Leung J."/>
            <person name="Bukari Y."/>
            <person name="Amoako-Attah I."/>
            <person name="Meinhardt L.W."/>
            <person name="Bailey B.A."/>
            <person name="Cohen S.P."/>
        </authorList>
    </citation>
    <scope>NUCLEOTIDE SEQUENCE [LARGE SCALE GENOMIC DNA]</scope>
    <source>
        <strain evidence="8 9">GH-19</strain>
    </source>
</reference>
<organism evidence="8 9">
    <name type="scientific">Marasmiellus scandens</name>
    <dbReference type="NCBI Taxonomy" id="2682957"/>
    <lineage>
        <taxon>Eukaryota</taxon>
        <taxon>Fungi</taxon>
        <taxon>Dikarya</taxon>
        <taxon>Basidiomycota</taxon>
        <taxon>Agaricomycotina</taxon>
        <taxon>Agaricomycetes</taxon>
        <taxon>Agaricomycetidae</taxon>
        <taxon>Agaricales</taxon>
        <taxon>Marasmiineae</taxon>
        <taxon>Omphalotaceae</taxon>
        <taxon>Marasmiellus</taxon>
    </lineage>
</organism>
<dbReference type="PROSITE" id="PS50600">
    <property type="entry name" value="ULP_PROTEASE"/>
    <property type="match status" value="1"/>
</dbReference>
<gene>
    <name evidence="8" type="ORF">VKT23_002765</name>
</gene>
<keyword evidence="2" id="KW-0597">Phosphoprotein</keyword>
<dbReference type="PANTHER" id="PTHR46896:SF3">
    <property type="entry name" value="FI06413P-RELATED"/>
    <property type="match status" value="1"/>
</dbReference>
<keyword evidence="4" id="KW-0833">Ubl conjugation pathway</keyword>
<evidence type="ECO:0000313" key="8">
    <source>
        <dbReference type="EMBL" id="KAK7468256.1"/>
    </source>
</evidence>
<evidence type="ECO:0000259" key="7">
    <source>
        <dbReference type="PROSITE" id="PS50600"/>
    </source>
</evidence>
<evidence type="ECO:0000313" key="9">
    <source>
        <dbReference type="Proteomes" id="UP001498398"/>
    </source>
</evidence>
<dbReference type="InterPro" id="IPR038765">
    <property type="entry name" value="Papain-like_cys_pep_sf"/>
</dbReference>
<dbReference type="SUPFAM" id="SSF54001">
    <property type="entry name" value="Cysteine proteinases"/>
    <property type="match status" value="1"/>
</dbReference>
<dbReference type="Gene3D" id="3.30.310.130">
    <property type="entry name" value="Ubiquitin-related"/>
    <property type="match status" value="1"/>
</dbReference>
<feature type="domain" description="Ubiquitin-like protease family profile" evidence="7">
    <location>
        <begin position="130"/>
        <end position="317"/>
    </location>
</feature>
<keyword evidence="3" id="KW-0645">Protease</keyword>
<proteinExistence type="inferred from homology"/>
<evidence type="ECO:0000256" key="3">
    <source>
        <dbReference type="ARBA" id="ARBA00022670"/>
    </source>
</evidence>
<evidence type="ECO:0000256" key="5">
    <source>
        <dbReference type="ARBA" id="ARBA00022801"/>
    </source>
</evidence>
<dbReference type="Proteomes" id="UP001498398">
    <property type="component" value="Unassembled WGS sequence"/>
</dbReference>
<dbReference type="PANTHER" id="PTHR46896">
    <property type="entry name" value="SENTRIN-SPECIFIC PROTEASE"/>
    <property type="match status" value="1"/>
</dbReference>
<evidence type="ECO:0000256" key="6">
    <source>
        <dbReference type="SAM" id="MobiDB-lite"/>
    </source>
</evidence>
<dbReference type="InterPro" id="IPR003653">
    <property type="entry name" value="Peptidase_C48_C"/>
</dbReference>
<evidence type="ECO:0000256" key="2">
    <source>
        <dbReference type="ARBA" id="ARBA00022553"/>
    </source>
</evidence>
<dbReference type="Pfam" id="PF02902">
    <property type="entry name" value="Peptidase_C48"/>
    <property type="match status" value="1"/>
</dbReference>
<accession>A0ABR1JV80</accession>
<comment type="caution">
    <text evidence="8">The sequence shown here is derived from an EMBL/GenBank/DDBJ whole genome shotgun (WGS) entry which is preliminary data.</text>
</comment>
<dbReference type="EMBL" id="JBANRG010000003">
    <property type="protein sequence ID" value="KAK7468256.1"/>
    <property type="molecule type" value="Genomic_DNA"/>
</dbReference>
<sequence>MSRPDPQFETAVGLEYPDEYIPGDPSKGKITIEFNDKHSKWSRAKYDNFCQFLERNTGCQRQENHSTAINRGSDKSRLQPARQEGAQGDMDLQTTEVASEMYMFFNYRAHALIQITSSILSFPANTQGAIQILAGDLARLNPGQYLNDNLIEFGLSCTASSFQYVLLQQIEDAKKVYRPGFLYIWQLTFWPQSTIEQQFANIQHWTKHVDIFEKDFLVVPIHEQHHWYLAIVWQPGLMVNAESDEGKTTVTQILTLDSLGQKHSDVIGRLSEYLRLAGRDKTGSDVAMKPVGQQLCVPIQDNGCDCGIYMLHFVKTFATDPEFFSTLTKTKPDGKHLIDWHAKDLKTGRERLRKRILELSRLWQDVETSKKAKGRKV</sequence>